<dbReference type="EMBL" id="CACTIH010000184">
    <property type="protein sequence ID" value="CAA2956351.1"/>
    <property type="molecule type" value="Genomic_DNA"/>
</dbReference>
<organism evidence="1 2">
    <name type="scientific">Olea europaea subsp. europaea</name>
    <dbReference type="NCBI Taxonomy" id="158383"/>
    <lineage>
        <taxon>Eukaryota</taxon>
        <taxon>Viridiplantae</taxon>
        <taxon>Streptophyta</taxon>
        <taxon>Embryophyta</taxon>
        <taxon>Tracheophyta</taxon>
        <taxon>Spermatophyta</taxon>
        <taxon>Magnoliopsida</taxon>
        <taxon>eudicotyledons</taxon>
        <taxon>Gunneridae</taxon>
        <taxon>Pentapetalae</taxon>
        <taxon>asterids</taxon>
        <taxon>lamiids</taxon>
        <taxon>Lamiales</taxon>
        <taxon>Oleaceae</taxon>
        <taxon>Oleeae</taxon>
        <taxon>Olea</taxon>
    </lineage>
</organism>
<dbReference type="AlphaFoldDB" id="A0A8S0PVJ0"/>
<dbReference type="Proteomes" id="UP000594638">
    <property type="component" value="Unassembled WGS sequence"/>
</dbReference>
<evidence type="ECO:0000313" key="2">
    <source>
        <dbReference type="Proteomes" id="UP000594638"/>
    </source>
</evidence>
<keyword evidence="2" id="KW-1185">Reference proteome</keyword>
<sequence length="214" mass="24347">MVAKSINFGKSHWYSPVYTLGYTVSSSLSLGSRVPQTVTRPHRPSHMGQLWDPRPKELATVTANMRTISQQNTTMQELLKHMQGQLANSLQNEEVVPHERNKDVDTVADYATDQMIGETVVPLKYSRAIVPKRLASVFDRFGPTRNRQSRPRISPAQLRLPHIPLSQHTCSTRNQHGQLQSRTTVVLTHRCIHSQPKNRREKRAALAQMRANQN</sequence>
<gene>
    <name evidence="1" type="ORF">OLEA9_A075055</name>
</gene>
<accession>A0A8S0PVJ0</accession>
<comment type="caution">
    <text evidence="1">The sequence shown here is derived from an EMBL/GenBank/DDBJ whole genome shotgun (WGS) entry which is preliminary data.</text>
</comment>
<name>A0A8S0PVJ0_OLEEU</name>
<dbReference type="Gramene" id="OE9A075055T1">
    <property type="protein sequence ID" value="OE9A075055C1"/>
    <property type="gene ID" value="OE9A075055"/>
</dbReference>
<proteinExistence type="predicted"/>
<evidence type="ECO:0000313" key="1">
    <source>
        <dbReference type="EMBL" id="CAA2956351.1"/>
    </source>
</evidence>
<reference evidence="1 2" key="1">
    <citation type="submission" date="2019-12" db="EMBL/GenBank/DDBJ databases">
        <authorList>
            <person name="Alioto T."/>
            <person name="Alioto T."/>
            <person name="Gomez Garrido J."/>
        </authorList>
    </citation>
    <scope>NUCLEOTIDE SEQUENCE [LARGE SCALE GENOMIC DNA]</scope>
</reference>
<protein>
    <submittedName>
        <fullName evidence="1">Uncharacterized protein</fullName>
    </submittedName>
</protein>